<dbReference type="InterPro" id="IPR013766">
    <property type="entry name" value="Thioredoxin_domain"/>
</dbReference>
<evidence type="ECO:0000313" key="3">
    <source>
        <dbReference type="Proteomes" id="UP001308005"/>
    </source>
</evidence>
<gene>
    <name evidence="2" type="ORF">VSS37_10840</name>
</gene>
<name>A0ABU6CXC2_9GAMM</name>
<evidence type="ECO:0000313" key="2">
    <source>
        <dbReference type="EMBL" id="MEB4591477.1"/>
    </source>
</evidence>
<dbReference type="InterPro" id="IPR050553">
    <property type="entry name" value="Thioredoxin_ResA/DsbE_sf"/>
</dbReference>
<feature type="domain" description="Thioredoxin" evidence="1">
    <location>
        <begin position="18"/>
        <end position="157"/>
    </location>
</feature>
<dbReference type="Gene3D" id="3.40.30.10">
    <property type="entry name" value="Glutaredoxin"/>
    <property type="match status" value="1"/>
</dbReference>
<dbReference type="InterPro" id="IPR000866">
    <property type="entry name" value="AhpC/TSA"/>
</dbReference>
<evidence type="ECO:0000259" key="1">
    <source>
        <dbReference type="PROSITE" id="PS51352"/>
    </source>
</evidence>
<comment type="caution">
    <text evidence="2">The sequence shown here is derived from an EMBL/GenBank/DDBJ whole genome shotgun (WGS) entry which is preliminary data.</text>
</comment>
<dbReference type="RefSeq" id="WP_324695103.1">
    <property type="nucleotide sequence ID" value="NZ_JAYMYJ010000105.1"/>
</dbReference>
<sequence length="164" mass="17741">MPLALVAAGGAAALLWASKPDPRITPLNLPSLTGGRIHIPDPRGRLSWVSSWSASCAPCLHELPALEAFHRRYGDQLSIVALAMPYDPPNIILDVQTRLRLSVPVALDLEGSAARRLTPDLVVPSHHLIDSQGRILLNLRGALTLDEMLAQLRPYLQTQADTGP</sequence>
<keyword evidence="3" id="KW-1185">Reference proteome</keyword>
<dbReference type="SUPFAM" id="SSF52833">
    <property type="entry name" value="Thioredoxin-like"/>
    <property type="match status" value="1"/>
</dbReference>
<reference evidence="3" key="1">
    <citation type="submission" date="2023-07" db="EMBL/GenBank/DDBJ databases">
        <title>The carbon used by Thiothrix.</title>
        <authorList>
            <person name="Chen L."/>
        </authorList>
    </citation>
    <scope>NUCLEOTIDE SEQUENCE [LARGE SCALE GENOMIC DNA]</scope>
</reference>
<dbReference type="CDD" id="cd02966">
    <property type="entry name" value="TlpA_like_family"/>
    <property type="match status" value="1"/>
</dbReference>
<proteinExistence type="predicted"/>
<dbReference type="InterPro" id="IPR036249">
    <property type="entry name" value="Thioredoxin-like_sf"/>
</dbReference>
<dbReference type="PANTHER" id="PTHR42852:SF18">
    <property type="entry name" value="CHROMOSOME UNDETERMINED SCAFFOLD_47, WHOLE GENOME SHOTGUN SEQUENCE"/>
    <property type="match status" value="1"/>
</dbReference>
<protein>
    <submittedName>
        <fullName evidence="2">TlpA disulfide reductase family protein</fullName>
    </submittedName>
</protein>
<dbReference type="PROSITE" id="PS51352">
    <property type="entry name" value="THIOREDOXIN_2"/>
    <property type="match status" value="1"/>
</dbReference>
<accession>A0ABU6CXC2</accession>
<dbReference type="EMBL" id="JAYMYJ010000105">
    <property type="protein sequence ID" value="MEB4591477.1"/>
    <property type="molecule type" value="Genomic_DNA"/>
</dbReference>
<dbReference type="PANTHER" id="PTHR42852">
    <property type="entry name" value="THIOL:DISULFIDE INTERCHANGE PROTEIN DSBE"/>
    <property type="match status" value="1"/>
</dbReference>
<dbReference type="Proteomes" id="UP001308005">
    <property type="component" value="Unassembled WGS sequence"/>
</dbReference>
<organism evidence="2 3">
    <name type="scientific">Candidatus Thiothrix phosphatis</name>
    <dbReference type="NCBI Taxonomy" id="3112415"/>
    <lineage>
        <taxon>Bacteria</taxon>
        <taxon>Pseudomonadati</taxon>
        <taxon>Pseudomonadota</taxon>
        <taxon>Gammaproteobacteria</taxon>
        <taxon>Thiotrichales</taxon>
        <taxon>Thiotrichaceae</taxon>
        <taxon>Thiothrix</taxon>
    </lineage>
</organism>
<dbReference type="Pfam" id="PF00578">
    <property type="entry name" value="AhpC-TSA"/>
    <property type="match status" value="1"/>
</dbReference>